<dbReference type="Proteomes" id="UP001063228">
    <property type="component" value="Chromosome"/>
</dbReference>
<dbReference type="EMBL" id="CP081201">
    <property type="protein sequence ID" value="UXZ98975.1"/>
    <property type="molecule type" value="Genomic_DNA"/>
</dbReference>
<evidence type="ECO:0000313" key="1">
    <source>
        <dbReference type="EMBL" id="UXZ98975.1"/>
    </source>
</evidence>
<proteinExistence type="predicted"/>
<accession>A0ABY6FM57</accession>
<gene>
    <name evidence="1" type="ORF">K3169_14420</name>
</gene>
<reference evidence="1" key="1">
    <citation type="submission" date="2021-08" db="EMBL/GenBank/DDBJ databases">
        <title>Complete genome sequence of Pseudomonas phytophila.</title>
        <authorList>
            <person name="Weir B.S."/>
            <person name="Templeton M.D."/>
            <person name="Arshed S."/>
            <person name="Andersen M.T."/>
            <person name="Jayaraman J."/>
        </authorList>
    </citation>
    <scope>NUCLEOTIDE SEQUENCE</scope>
    <source>
        <strain evidence="1">ICMP 23753</strain>
    </source>
</reference>
<keyword evidence="2" id="KW-1185">Reference proteome</keyword>
<protein>
    <submittedName>
        <fullName evidence="1">Uncharacterized protein</fullName>
    </submittedName>
</protein>
<name>A0ABY6FM57_9PSED</name>
<dbReference type="RefSeq" id="WP_263272114.1">
    <property type="nucleotide sequence ID" value="NZ_CP081201.1"/>
</dbReference>
<evidence type="ECO:0000313" key="2">
    <source>
        <dbReference type="Proteomes" id="UP001063228"/>
    </source>
</evidence>
<sequence>MSDQYLPHHLWVGAIHYVAAKIVLSAPEFSEADRDKASIVVEYTGSKLSSAGFAPNAESWLSPQSLEVENVGGPVYRIPMADGDQVIHVPSESYRKAIQVAYSCPLISDPSKTIT</sequence>
<organism evidence="1 2">
    <name type="scientific">Pseudomonas phytophila</name>
    <dbReference type="NCBI Taxonomy" id="2867264"/>
    <lineage>
        <taxon>Bacteria</taxon>
        <taxon>Pseudomonadati</taxon>
        <taxon>Pseudomonadota</taxon>
        <taxon>Gammaproteobacteria</taxon>
        <taxon>Pseudomonadales</taxon>
        <taxon>Pseudomonadaceae</taxon>
        <taxon>Pseudomonas</taxon>
    </lineage>
</organism>